<keyword evidence="6" id="KW-1185">Reference proteome</keyword>
<evidence type="ECO:0000256" key="3">
    <source>
        <dbReference type="ARBA" id="ARBA00023163"/>
    </source>
</evidence>
<accession>A0A1L8QQL1</accession>
<evidence type="ECO:0000256" key="2">
    <source>
        <dbReference type="ARBA" id="ARBA00023125"/>
    </source>
</evidence>
<dbReference type="Pfam" id="PF12833">
    <property type="entry name" value="HTH_18"/>
    <property type="match status" value="1"/>
</dbReference>
<keyword evidence="2" id="KW-0238">DNA-binding</keyword>
<dbReference type="InterPro" id="IPR009057">
    <property type="entry name" value="Homeodomain-like_sf"/>
</dbReference>
<evidence type="ECO:0000313" key="5">
    <source>
        <dbReference type="EMBL" id="OJG09744.1"/>
    </source>
</evidence>
<dbReference type="EMBL" id="JXKD01000013">
    <property type="protein sequence ID" value="OJG09744.1"/>
    <property type="molecule type" value="Genomic_DNA"/>
</dbReference>
<dbReference type="InterPro" id="IPR013096">
    <property type="entry name" value="Cupin_2"/>
</dbReference>
<keyword evidence="1" id="KW-0805">Transcription regulation</keyword>
<protein>
    <recommendedName>
        <fullName evidence="4">HTH araC/xylS-type domain-containing protein</fullName>
    </recommendedName>
</protein>
<dbReference type="SMART" id="SM00342">
    <property type="entry name" value="HTH_ARAC"/>
    <property type="match status" value="1"/>
</dbReference>
<dbReference type="Proteomes" id="UP000182149">
    <property type="component" value="Unassembled WGS sequence"/>
</dbReference>
<dbReference type="SUPFAM" id="SSF51182">
    <property type="entry name" value="RmlC-like cupins"/>
    <property type="match status" value="1"/>
</dbReference>
<dbReference type="Gene3D" id="2.60.120.10">
    <property type="entry name" value="Jelly Rolls"/>
    <property type="match status" value="1"/>
</dbReference>
<dbReference type="PROSITE" id="PS01124">
    <property type="entry name" value="HTH_ARAC_FAMILY_2"/>
    <property type="match status" value="1"/>
</dbReference>
<reference evidence="5 6" key="1">
    <citation type="submission" date="2014-12" db="EMBL/GenBank/DDBJ databases">
        <title>Draft genome sequences of 29 type strains of Enterococci.</title>
        <authorList>
            <person name="Zhong Z."/>
            <person name="Sun Z."/>
            <person name="Liu W."/>
            <person name="Zhang W."/>
            <person name="Zhang H."/>
        </authorList>
    </citation>
    <scope>NUCLEOTIDE SEQUENCE [LARGE SCALE GENOMIC DNA]</scope>
    <source>
        <strain evidence="5 6">DSM 17690</strain>
    </source>
</reference>
<dbReference type="OrthoDB" id="9799319at2"/>
<comment type="caution">
    <text evidence="5">The sequence shown here is derived from an EMBL/GenBank/DDBJ whole genome shotgun (WGS) entry which is preliminary data.</text>
</comment>
<feature type="domain" description="HTH araC/xylS-type" evidence="4">
    <location>
        <begin position="175"/>
        <end position="273"/>
    </location>
</feature>
<evidence type="ECO:0000259" key="4">
    <source>
        <dbReference type="PROSITE" id="PS01124"/>
    </source>
</evidence>
<dbReference type="STRING" id="328396.RU93_GL000559"/>
<gene>
    <name evidence="5" type="ORF">RU93_GL000559</name>
</gene>
<dbReference type="RefSeq" id="WP_071875263.1">
    <property type="nucleotide sequence ID" value="NZ_JBHSHF010000022.1"/>
</dbReference>
<dbReference type="GO" id="GO:0003700">
    <property type="term" value="F:DNA-binding transcription factor activity"/>
    <property type="evidence" value="ECO:0007669"/>
    <property type="project" value="InterPro"/>
</dbReference>
<dbReference type="AlphaFoldDB" id="A0A1L8QQL1"/>
<dbReference type="PANTHER" id="PTHR43280:SF2">
    <property type="entry name" value="HTH-TYPE TRANSCRIPTIONAL REGULATOR EXSA"/>
    <property type="match status" value="1"/>
</dbReference>
<dbReference type="Gene3D" id="1.10.10.60">
    <property type="entry name" value="Homeodomain-like"/>
    <property type="match status" value="2"/>
</dbReference>
<dbReference type="GO" id="GO:0043565">
    <property type="term" value="F:sequence-specific DNA binding"/>
    <property type="evidence" value="ECO:0007669"/>
    <property type="project" value="InterPro"/>
</dbReference>
<dbReference type="InterPro" id="IPR014710">
    <property type="entry name" value="RmlC-like_jellyroll"/>
</dbReference>
<keyword evidence="3" id="KW-0804">Transcription</keyword>
<dbReference type="Pfam" id="PF07883">
    <property type="entry name" value="Cupin_2"/>
    <property type="match status" value="1"/>
</dbReference>
<dbReference type="InterPro" id="IPR011051">
    <property type="entry name" value="RmlC_Cupin_sf"/>
</dbReference>
<dbReference type="SUPFAM" id="SSF46689">
    <property type="entry name" value="Homeodomain-like"/>
    <property type="match status" value="2"/>
</dbReference>
<evidence type="ECO:0000313" key="6">
    <source>
        <dbReference type="Proteomes" id="UP000182149"/>
    </source>
</evidence>
<evidence type="ECO:0000256" key="1">
    <source>
        <dbReference type="ARBA" id="ARBA00023015"/>
    </source>
</evidence>
<proteinExistence type="predicted"/>
<dbReference type="PANTHER" id="PTHR43280">
    <property type="entry name" value="ARAC-FAMILY TRANSCRIPTIONAL REGULATOR"/>
    <property type="match status" value="1"/>
</dbReference>
<sequence>MSNEFELIEHRQSKGVHAFLIDMNYRRPHLHTDLELIYVLKGQLIVQTEGRKITVQEQECLVINSCQLHELLSKEQAKLLILQLGTKEFATFFPQINEISFHNQALNLNERPFFKELLHHLFTTCDSFFQEEDYFALACHGHASLVLYYLLQCAPYELIPEAKQGAHFARQERIRRISHYIQQHYHETLFLADIAKQENLSVNYLSHFFHKNFGLSFQHYLNVIRCEKAYFLLSNTDHGLLHISEACGFSDLRYLNRAFKDLYHQTPKQFRNQMNQRATITTTHSGHEQIDRQHIYSKAESAAVMTELLTTKK</sequence>
<name>A0A1L8QQL1_9ENTE</name>
<dbReference type="InterPro" id="IPR018060">
    <property type="entry name" value="HTH_AraC"/>
</dbReference>
<organism evidence="5 6">
    <name type="scientific">Enterococcus aquimarinus</name>
    <dbReference type="NCBI Taxonomy" id="328396"/>
    <lineage>
        <taxon>Bacteria</taxon>
        <taxon>Bacillati</taxon>
        <taxon>Bacillota</taxon>
        <taxon>Bacilli</taxon>
        <taxon>Lactobacillales</taxon>
        <taxon>Enterococcaceae</taxon>
        <taxon>Enterococcus</taxon>
    </lineage>
</organism>